<dbReference type="EMBL" id="JSVC01000020">
    <property type="protein sequence ID" value="KIC93334.1"/>
    <property type="molecule type" value="Genomic_DNA"/>
</dbReference>
<evidence type="ECO:0000313" key="3">
    <source>
        <dbReference type="Proteomes" id="UP000031408"/>
    </source>
</evidence>
<evidence type="ECO:0000313" key="2">
    <source>
        <dbReference type="EMBL" id="KIC93334.1"/>
    </source>
</evidence>
<feature type="transmembrane region" description="Helical" evidence="1">
    <location>
        <begin position="125"/>
        <end position="143"/>
    </location>
</feature>
<comment type="caution">
    <text evidence="2">The sequence shown here is derived from an EMBL/GenBank/DDBJ whole genome shotgun (WGS) entry which is preliminary data.</text>
</comment>
<feature type="transmembrane region" description="Helical" evidence="1">
    <location>
        <begin position="66"/>
        <end position="87"/>
    </location>
</feature>
<sequence length="169" mass="19910">MPVKGSIISLIDNLTLLTLLFTVAILLIKKCWKDKLLMCILINAAYSIFLFILGFCFPMDSREYDFVSNLTIHVDTLSGLGFFYYLWDDSRFRRYLLLSVIPVLAIWLFTLFWKGFSKTPYWNLMLPSVWYLVAAQYGMVLLYKKSNFQESTQYISRFLLIAGFLFYNF</sequence>
<keyword evidence="1" id="KW-1133">Transmembrane helix</keyword>
<feature type="transmembrane region" description="Helical" evidence="1">
    <location>
        <begin position="6"/>
        <end position="28"/>
    </location>
</feature>
<name>A0A0C1ISA8_9BACT</name>
<keyword evidence="1" id="KW-0472">Membrane</keyword>
<gene>
    <name evidence="2" type="ORF">OI18_17790</name>
</gene>
<feature type="non-terminal residue" evidence="2">
    <location>
        <position position="169"/>
    </location>
</feature>
<evidence type="ECO:0000256" key="1">
    <source>
        <dbReference type="SAM" id="Phobius"/>
    </source>
</evidence>
<dbReference type="Proteomes" id="UP000031408">
    <property type="component" value="Unassembled WGS sequence"/>
</dbReference>
<accession>A0A0C1ISA8</accession>
<reference evidence="2 3" key="1">
    <citation type="submission" date="2014-11" db="EMBL/GenBank/DDBJ databases">
        <title>Genome sequence of Flavihumibacter solisilvae 3-3.</title>
        <authorList>
            <person name="Zhou G."/>
            <person name="Li M."/>
            <person name="Wang G."/>
        </authorList>
    </citation>
    <scope>NUCLEOTIDE SEQUENCE [LARGE SCALE GENOMIC DNA]</scope>
    <source>
        <strain evidence="2 3">3-3</strain>
    </source>
</reference>
<feature type="transmembrane region" description="Helical" evidence="1">
    <location>
        <begin position="94"/>
        <end position="113"/>
    </location>
</feature>
<organism evidence="2 3">
    <name type="scientific">Flavihumibacter solisilvae</name>
    <dbReference type="NCBI Taxonomy" id="1349421"/>
    <lineage>
        <taxon>Bacteria</taxon>
        <taxon>Pseudomonadati</taxon>
        <taxon>Bacteroidota</taxon>
        <taxon>Chitinophagia</taxon>
        <taxon>Chitinophagales</taxon>
        <taxon>Chitinophagaceae</taxon>
        <taxon>Flavihumibacter</taxon>
    </lineage>
</organism>
<protein>
    <submittedName>
        <fullName evidence="2">Uncharacterized protein</fullName>
    </submittedName>
</protein>
<proteinExistence type="predicted"/>
<feature type="transmembrane region" description="Helical" evidence="1">
    <location>
        <begin position="40"/>
        <end position="60"/>
    </location>
</feature>
<dbReference type="AlphaFoldDB" id="A0A0C1ISA8"/>
<keyword evidence="3" id="KW-1185">Reference proteome</keyword>
<keyword evidence="1" id="KW-0812">Transmembrane</keyword>